<dbReference type="Gene3D" id="1.20.1530.10">
    <property type="entry name" value="Na+/H+ antiporter like domain"/>
    <property type="match status" value="1"/>
</dbReference>
<gene>
    <name evidence="6 7" type="primary">nhaA</name>
    <name evidence="7" type="ORF">ACFSKO_18800</name>
</gene>
<keyword evidence="6" id="KW-0739">Sodium transport</keyword>
<dbReference type="InterPro" id="IPR023171">
    <property type="entry name" value="Na/H_antiporter_dom_sf"/>
</dbReference>
<feature type="transmembrane region" description="Helical" evidence="6">
    <location>
        <begin position="225"/>
        <end position="244"/>
    </location>
</feature>
<feature type="transmembrane region" description="Helical" evidence="6">
    <location>
        <begin position="179"/>
        <end position="196"/>
    </location>
</feature>
<dbReference type="NCBIfam" id="NF007112">
    <property type="entry name" value="PRK09561.1"/>
    <property type="match status" value="1"/>
</dbReference>
<keyword evidence="6" id="KW-0915">Sodium</keyword>
<name>A0ABW5BRX2_9PROT</name>
<feature type="transmembrane region" description="Helical" evidence="6">
    <location>
        <begin position="97"/>
        <end position="116"/>
    </location>
</feature>
<dbReference type="InterPro" id="IPR004670">
    <property type="entry name" value="NhaA"/>
</dbReference>
<reference evidence="8" key="1">
    <citation type="journal article" date="2019" name="Int. J. Syst. Evol. Microbiol.">
        <title>The Global Catalogue of Microorganisms (GCM) 10K type strain sequencing project: providing services to taxonomists for standard genome sequencing and annotation.</title>
        <authorList>
            <consortium name="The Broad Institute Genomics Platform"/>
            <consortium name="The Broad Institute Genome Sequencing Center for Infectious Disease"/>
            <person name="Wu L."/>
            <person name="Ma J."/>
        </authorList>
    </citation>
    <scope>NUCLEOTIDE SEQUENCE [LARGE SCALE GENOMIC DNA]</scope>
    <source>
        <strain evidence="8">CGMCC 4.7192</strain>
    </source>
</reference>
<feature type="transmembrane region" description="Helical" evidence="6">
    <location>
        <begin position="201"/>
        <end position="219"/>
    </location>
</feature>
<comment type="subcellular location">
    <subcellularLocation>
        <location evidence="1">Cell inner membrane</location>
        <topology evidence="1">Multi-pass membrane protein</topology>
    </subcellularLocation>
    <subcellularLocation>
        <location evidence="6">Cell membrane</location>
        <topology evidence="6">Multi-pass membrane protein</topology>
    </subcellularLocation>
</comment>
<dbReference type="EMBL" id="JBHUII010000013">
    <property type="protein sequence ID" value="MFD2207670.1"/>
    <property type="molecule type" value="Genomic_DNA"/>
</dbReference>
<feature type="transmembrane region" description="Helical" evidence="6">
    <location>
        <begin position="329"/>
        <end position="351"/>
    </location>
</feature>
<keyword evidence="6" id="KW-0813">Transport</keyword>
<keyword evidence="5 6" id="KW-0472">Membrane</keyword>
<evidence type="ECO:0000256" key="2">
    <source>
        <dbReference type="ARBA" id="ARBA00022475"/>
    </source>
</evidence>
<dbReference type="RefSeq" id="WP_380254550.1">
    <property type="nucleotide sequence ID" value="NZ_JBHUII010000013.1"/>
</dbReference>
<keyword evidence="2 6" id="KW-1003">Cell membrane</keyword>
<accession>A0ABW5BRX2</accession>
<keyword evidence="6" id="KW-0050">Antiport</keyword>
<keyword evidence="4 6" id="KW-1133">Transmembrane helix</keyword>
<keyword evidence="6" id="KW-0406">Ion transport</keyword>
<dbReference type="PANTHER" id="PTHR30341">
    <property type="entry name" value="SODIUM ION/PROTON ANTIPORTER NHAA-RELATED"/>
    <property type="match status" value="1"/>
</dbReference>
<dbReference type="NCBIfam" id="TIGR00773">
    <property type="entry name" value="NhaA"/>
    <property type="match status" value="1"/>
</dbReference>
<keyword evidence="8" id="KW-1185">Reference proteome</keyword>
<dbReference type="HAMAP" id="MF_01844">
    <property type="entry name" value="NhaA"/>
    <property type="match status" value="1"/>
</dbReference>
<feature type="transmembrane region" description="Helical" evidence="6">
    <location>
        <begin position="289"/>
        <end position="308"/>
    </location>
</feature>
<evidence type="ECO:0000313" key="7">
    <source>
        <dbReference type="EMBL" id="MFD2207670.1"/>
    </source>
</evidence>
<evidence type="ECO:0000256" key="1">
    <source>
        <dbReference type="ARBA" id="ARBA00004429"/>
    </source>
</evidence>
<evidence type="ECO:0000256" key="6">
    <source>
        <dbReference type="HAMAP-Rule" id="MF_01844"/>
    </source>
</evidence>
<dbReference type="Proteomes" id="UP001597294">
    <property type="component" value="Unassembled WGS sequence"/>
</dbReference>
<comment type="catalytic activity">
    <reaction evidence="6">
        <text>Na(+)(in) + 2 H(+)(out) = Na(+)(out) + 2 H(+)(in)</text>
        <dbReference type="Rhea" id="RHEA:29251"/>
        <dbReference type="ChEBI" id="CHEBI:15378"/>
        <dbReference type="ChEBI" id="CHEBI:29101"/>
    </reaction>
</comment>
<feature type="transmembrane region" description="Helical" evidence="6">
    <location>
        <begin position="122"/>
        <end position="144"/>
    </location>
</feature>
<evidence type="ECO:0000256" key="4">
    <source>
        <dbReference type="ARBA" id="ARBA00022989"/>
    </source>
</evidence>
<dbReference type="Pfam" id="PF06965">
    <property type="entry name" value="Na_H_antiport_1"/>
    <property type="match status" value="1"/>
</dbReference>
<sequence>MSQILNLFKDERISGVIVLIAVLLALIAANSPAAEIYALIHHTPVHFRFGPLIIDEPLVKWINEGLMVIFFLMIGLEIKQQLLEGHLSTLKQAALPIFAAFGGMMLPASLYVGLAWDDPNALRGWAIPTATDIVLALTVLSLLGSRIPVGLRIFLTALAIFDDLGAIIIISLFYGQTVAATPLIIAGFALLGLLLINRLQIFQPVIYIAIGLVLWIAMHKSGVEASLTGFFIALSIPIHIPKAGASSPLRRTEKKFHIWNVLFVIPLFAFFNAGININQTTDFWPLNSVSLGIIVGLCIGKQVGVFIASRIAVATGLAQLPKNVTWFQLYGVALLSGIGFTMSTFVATLAFPNTDLIVSAKISILLGSVLSATVGVVVIYLSTTKISSK</sequence>
<feature type="transmembrane region" description="Helical" evidence="6">
    <location>
        <begin position="151"/>
        <end position="173"/>
    </location>
</feature>
<evidence type="ECO:0000256" key="3">
    <source>
        <dbReference type="ARBA" id="ARBA00022692"/>
    </source>
</evidence>
<organism evidence="7 8">
    <name type="scientific">Kiloniella antarctica</name>
    <dbReference type="NCBI Taxonomy" id="1550907"/>
    <lineage>
        <taxon>Bacteria</taxon>
        <taxon>Pseudomonadati</taxon>
        <taxon>Pseudomonadota</taxon>
        <taxon>Alphaproteobacteria</taxon>
        <taxon>Rhodospirillales</taxon>
        <taxon>Kiloniellaceae</taxon>
        <taxon>Kiloniella</taxon>
    </lineage>
</organism>
<feature type="transmembrane region" description="Helical" evidence="6">
    <location>
        <begin position="256"/>
        <end position="277"/>
    </location>
</feature>
<proteinExistence type="inferred from homology"/>
<protein>
    <recommendedName>
        <fullName evidence="6">Na(+)/H(+) antiporter NhaA</fullName>
    </recommendedName>
    <alternativeName>
        <fullName evidence="6">Sodium/proton antiporter NhaA</fullName>
    </alternativeName>
</protein>
<feature type="transmembrane region" description="Helical" evidence="6">
    <location>
        <begin position="58"/>
        <end position="76"/>
    </location>
</feature>
<comment type="function">
    <text evidence="6">Na(+)/H(+) antiporter that extrudes sodium in exchange for external protons.</text>
</comment>
<evidence type="ECO:0000313" key="8">
    <source>
        <dbReference type="Proteomes" id="UP001597294"/>
    </source>
</evidence>
<dbReference type="PANTHER" id="PTHR30341:SF0">
    <property type="entry name" value="NA(+)_H(+) ANTIPORTER NHAA"/>
    <property type="match status" value="1"/>
</dbReference>
<feature type="transmembrane region" description="Helical" evidence="6">
    <location>
        <begin position="357"/>
        <end position="381"/>
    </location>
</feature>
<comment type="caution">
    <text evidence="7">The sequence shown here is derived from an EMBL/GenBank/DDBJ whole genome shotgun (WGS) entry which is preliminary data.</text>
</comment>
<keyword evidence="3 6" id="KW-0812">Transmembrane</keyword>
<comment type="similarity">
    <text evidence="6">Belongs to the NhaA Na(+)/H(+) (TC 2.A.33) antiporter family.</text>
</comment>
<evidence type="ECO:0000256" key="5">
    <source>
        <dbReference type="ARBA" id="ARBA00023136"/>
    </source>
</evidence>